<comment type="pathway">
    <text evidence="1 10">Sulfur metabolism; glutathione biosynthesis; glutathione from L-cysteine and L-glutamate: step 1/2.</text>
</comment>
<feature type="region of interest" description="Disordered" evidence="11">
    <location>
        <begin position="680"/>
        <end position="706"/>
    </location>
</feature>
<dbReference type="Proteomes" id="UP000053477">
    <property type="component" value="Unassembled WGS sequence"/>
</dbReference>
<dbReference type="Gene3D" id="1.10.8.960">
    <property type="match status" value="1"/>
</dbReference>
<dbReference type="SUPFAM" id="SSF55931">
    <property type="entry name" value="Glutamine synthetase/guanido kinase"/>
    <property type="match status" value="1"/>
</dbReference>
<dbReference type="InterPro" id="IPR004308">
    <property type="entry name" value="GCS"/>
</dbReference>
<organism evidence="12 13">
    <name type="scientific">Schizopora paradoxa</name>
    <dbReference type="NCBI Taxonomy" id="27342"/>
    <lineage>
        <taxon>Eukaryota</taxon>
        <taxon>Fungi</taxon>
        <taxon>Dikarya</taxon>
        <taxon>Basidiomycota</taxon>
        <taxon>Agaricomycotina</taxon>
        <taxon>Agaricomycetes</taxon>
        <taxon>Hymenochaetales</taxon>
        <taxon>Schizoporaceae</taxon>
        <taxon>Schizopora</taxon>
    </lineage>
</organism>
<dbReference type="PANTHER" id="PTHR11164">
    <property type="entry name" value="GLUTAMATE CYSTEINE LIGASE"/>
    <property type="match status" value="1"/>
</dbReference>
<evidence type="ECO:0000313" key="12">
    <source>
        <dbReference type="EMBL" id="KLO14288.1"/>
    </source>
</evidence>
<evidence type="ECO:0000256" key="6">
    <source>
        <dbReference type="ARBA" id="ARBA00022741"/>
    </source>
</evidence>
<protein>
    <recommendedName>
        <fullName evidence="3 10">Glutamate--cysteine ligase</fullName>
        <ecNumber evidence="3 10">6.3.2.2</ecNumber>
    </recommendedName>
    <alternativeName>
        <fullName evidence="9 10">Gamma-ECS</fullName>
    </alternativeName>
    <alternativeName>
        <fullName evidence="8 10">Gamma-glutamylcysteine synthetase</fullName>
    </alternativeName>
</protein>
<dbReference type="FunFam" id="3.30.590.50:FF:000001">
    <property type="entry name" value="Glutamate-cysteine ligase Gcs1"/>
    <property type="match status" value="1"/>
</dbReference>
<evidence type="ECO:0000256" key="4">
    <source>
        <dbReference type="ARBA" id="ARBA00022598"/>
    </source>
</evidence>
<dbReference type="PANTHER" id="PTHR11164:SF0">
    <property type="entry name" value="GLUTAMATE--CYSTEINE LIGASE CATALYTIC SUBUNIT"/>
    <property type="match status" value="1"/>
</dbReference>
<evidence type="ECO:0000256" key="10">
    <source>
        <dbReference type="RuleBase" id="RU367135"/>
    </source>
</evidence>
<evidence type="ECO:0000256" key="5">
    <source>
        <dbReference type="ARBA" id="ARBA00022684"/>
    </source>
</evidence>
<dbReference type="GO" id="GO:0017109">
    <property type="term" value="C:glutamate-cysteine ligase complex"/>
    <property type="evidence" value="ECO:0007669"/>
    <property type="project" value="TreeGrafter"/>
</dbReference>
<sequence length="706" mass="80140">MGLLSLGTPLSWDDAKKYAEHVRAHGIAQFLHTWDRLKDRQGDELMWGDEVEYMVVAFDNETRNAKLSLRQTEILEKLSGVCNDLSEETDEHFVVPTFHPEYGRYMLESTPGAPYTGSLSDLMSVEGNMRYRRNLARRHLKAHEIPLSFTSFPRLGAPGVFTEPYYDPADAVSSHSLFLPQEITNPHARFPTLTANIRSRRGSKVAINLPIFFDERTPRPFKDPTVPWDRNIYPEDAEAKNGAALLDHIYLDAMGFGMGCCCLQLTFQSCNVTEARRLYDAFIPLGPIMLALTAASPLWRGYIADVDCRWNVIAGSVDDRTEEERGLKPLKENRFVIPKSRYDSVDLYISEDWINRPEYNDTNVPYDQAIYDRLREHGLDNLLSKHIAHLFIRDPLVIFSELIDQDDTVSMDHFENIQSTNWQTVRFKPPPANSSIGWRVEFRSMEVQVTDFENAAFAVFIVLLSRAIMEYQLNLYMPISKVDENMQTAQKRDAVLSEKFYFRKNIFSSSNRPGTPSSTGSSTPNSSGEDCSCGCGGTSNGYVKKKAKKMRNCFPAPPKPVDGVVTPVEEEYELMTIKEIMTGKADEFPGLIGLVRTYLETLDLDPATTEQIDKYLDLIHRRATGELMTLATWMRGFVRSHPAYQFDSVVSQEINYDLMVAVDEIERGIRQEPTLLPEHYASGMRNKGKPKPTETKSEGSSQCIIG</sequence>
<evidence type="ECO:0000256" key="3">
    <source>
        <dbReference type="ARBA" id="ARBA00012220"/>
    </source>
</evidence>
<dbReference type="GO" id="GO:0004357">
    <property type="term" value="F:glutamate-cysteine ligase activity"/>
    <property type="evidence" value="ECO:0007669"/>
    <property type="project" value="UniProtKB-UniRule"/>
</dbReference>
<dbReference type="OrthoDB" id="7939818at2759"/>
<evidence type="ECO:0000256" key="1">
    <source>
        <dbReference type="ARBA" id="ARBA00005006"/>
    </source>
</evidence>
<keyword evidence="5 10" id="KW-0317">Glutathione biosynthesis</keyword>
<dbReference type="AlphaFoldDB" id="A0A0H2RXR7"/>
<proteinExistence type="inferred from homology"/>
<dbReference type="InParanoid" id="A0A0H2RXR7"/>
<comment type="similarity">
    <text evidence="2 10">Belongs to the glutamate--cysteine ligase type 3 family.</text>
</comment>
<dbReference type="EMBL" id="KQ085946">
    <property type="protein sequence ID" value="KLO14288.1"/>
    <property type="molecule type" value="Genomic_DNA"/>
</dbReference>
<name>A0A0H2RXR7_9AGAM</name>
<dbReference type="UniPathway" id="UPA00142">
    <property type="reaction ID" value="UER00209"/>
</dbReference>
<keyword evidence="6 10" id="KW-0547">Nucleotide-binding</keyword>
<reference evidence="12 13" key="1">
    <citation type="submission" date="2015-04" db="EMBL/GenBank/DDBJ databases">
        <title>Complete genome sequence of Schizopora paradoxa KUC8140, a cosmopolitan wood degrader in East Asia.</title>
        <authorList>
            <consortium name="DOE Joint Genome Institute"/>
            <person name="Min B."/>
            <person name="Park H."/>
            <person name="Jang Y."/>
            <person name="Kim J.-J."/>
            <person name="Kim K.H."/>
            <person name="Pangilinan J."/>
            <person name="Lipzen A."/>
            <person name="Riley R."/>
            <person name="Grigoriev I.V."/>
            <person name="Spatafora J.W."/>
            <person name="Choi I.-G."/>
        </authorList>
    </citation>
    <scope>NUCLEOTIDE SEQUENCE [LARGE SCALE GENOMIC DNA]</scope>
    <source>
        <strain evidence="12 13">KUC8140</strain>
    </source>
</reference>
<evidence type="ECO:0000313" key="13">
    <source>
        <dbReference type="Proteomes" id="UP000053477"/>
    </source>
</evidence>
<dbReference type="EC" id="6.3.2.2" evidence="3 10"/>
<keyword evidence="4 10" id="KW-0436">Ligase</keyword>
<feature type="compositionally biased region" description="Low complexity" evidence="11">
    <location>
        <begin position="510"/>
        <end position="531"/>
    </location>
</feature>
<accession>A0A0H2RXR7</accession>
<dbReference type="FunFam" id="3.30.590.50:FF:000002">
    <property type="entry name" value="Glutamate--cysteine ligase catalytic subunit"/>
    <property type="match status" value="1"/>
</dbReference>
<dbReference type="GO" id="GO:0005524">
    <property type="term" value="F:ATP binding"/>
    <property type="evidence" value="ECO:0007669"/>
    <property type="project" value="UniProtKB-UniRule"/>
</dbReference>
<evidence type="ECO:0000256" key="2">
    <source>
        <dbReference type="ARBA" id="ARBA00008100"/>
    </source>
</evidence>
<dbReference type="FunCoup" id="A0A0H2RXR7">
    <property type="interactions" value="223"/>
</dbReference>
<feature type="region of interest" description="Disordered" evidence="11">
    <location>
        <begin position="510"/>
        <end position="532"/>
    </location>
</feature>
<evidence type="ECO:0000256" key="11">
    <source>
        <dbReference type="SAM" id="MobiDB-lite"/>
    </source>
</evidence>
<evidence type="ECO:0000256" key="7">
    <source>
        <dbReference type="ARBA" id="ARBA00022840"/>
    </source>
</evidence>
<dbReference type="Pfam" id="PF03074">
    <property type="entry name" value="GCS"/>
    <property type="match status" value="1"/>
</dbReference>
<gene>
    <name evidence="12" type="ORF">SCHPADRAFT_996744</name>
</gene>
<comment type="catalytic activity">
    <reaction evidence="10">
        <text>L-cysteine + L-glutamate + ATP = gamma-L-glutamyl-L-cysteine + ADP + phosphate + H(+)</text>
        <dbReference type="Rhea" id="RHEA:13285"/>
        <dbReference type="ChEBI" id="CHEBI:15378"/>
        <dbReference type="ChEBI" id="CHEBI:29985"/>
        <dbReference type="ChEBI" id="CHEBI:30616"/>
        <dbReference type="ChEBI" id="CHEBI:35235"/>
        <dbReference type="ChEBI" id="CHEBI:43474"/>
        <dbReference type="ChEBI" id="CHEBI:58173"/>
        <dbReference type="ChEBI" id="CHEBI:456216"/>
        <dbReference type="EC" id="6.3.2.2"/>
    </reaction>
</comment>
<evidence type="ECO:0000256" key="9">
    <source>
        <dbReference type="ARBA" id="ARBA00032122"/>
    </source>
</evidence>
<dbReference type="Gene3D" id="3.30.590.50">
    <property type="match status" value="2"/>
</dbReference>
<keyword evidence="7 10" id="KW-0067">ATP-binding</keyword>
<dbReference type="GO" id="GO:0006750">
    <property type="term" value="P:glutathione biosynthetic process"/>
    <property type="evidence" value="ECO:0007669"/>
    <property type="project" value="UniProtKB-UniRule"/>
</dbReference>
<evidence type="ECO:0000256" key="8">
    <source>
        <dbReference type="ARBA" id="ARBA00030585"/>
    </source>
</evidence>
<dbReference type="InterPro" id="IPR014746">
    <property type="entry name" value="Gln_synth/guanido_kin_cat_dom"/>
</dbReference>
<keyword evidence="13" id="KW-1185">Reference proteome</keyword>
<dbReference type="STRING" id="27342.A0A0H2RXR7"/>